<dbReference type="InterPro" id="IPR039647">
    <property type="entry name" value="EF_hand_pair_protein_CML-like"/>
</dbReference>
<dbReference type="OrthoDB" id="26525at2759"/>
<dbReference type="SUPFAM" id="SSF47473">
    <property type="entry name" value="EF-hand"/>
    <property type="match status" value="1"/>
</dbReference>
<evidence type="ECO:0000256" key="1">
    <source>
        <dbReference type="ARBA" id="ARBA00003291"/>
    </source>
</evidence>
<sequence length="153" mass="17423">MDQVELRRVFQMFDRNKDGMITKEGLNDSLENLGLFISDKEVSQIIESIDVNGDGFVDIDEFSILYQMITNEHNEEEDMMEAFNVFDQNRDGFITFEELASVLSSLGLKQGKAIAGCKQMITKVDADGDGRVNFMEFKQMMKGDEFAALRSSY</sequence>
<proteinExistence type="predicted"/>
<dbReference type="FunFam" id="1.10.238.10:FF:000089">
    <property type="entry name" value="calmodulin-like protein 3"/>
    <property type="match status" value="1"/>
</dbReference>
<dbReference type="GO" id="GO:0005509">
    <property type="term" value="F:calcium ion binding"/>
    <property type="evidence" value="ECO:0007669"/>
    <property type="project" value="InterPro"/>
</dbReference>
<evidence type="ECO:0000313" key="6">
    <source>
        <dbReference type="EMBL" id="KAE8720563.1"/>
    </source>
</evidence>
<feature type="domain" description="EF-hand" evidence="5">
    <location>
        <begin position="37"/>
        <end position="72"/>
    </location>
</feature>
<dbReference type="InterPro" id="IPR011992">
    <property type="entry name" value="EF-hand-dom_pair"/>
</dbReference>
<comment type="function">
    <text evidence="1">Potential calcium sensor.</text>
</comment>
<dbReference type="GO" id="GO:0005737">
    <property type="term" value="C:cytoplasm"/>
    <property type="evidence" value="ECO:0007669"/>
    <property type="project" value="UniProtKB-ARBA"/>
</dbReference>
<name>A0A6A3BV01_HIBSY</name>
<dbReference type="PROSITE" id="PS00018">
    <property type="entry name" value="EF_HAND_1"/>
    <property type="match status" value="3"/>
</dbReference>
<dbReference type="Pfam" id="PF13499">
    <property type="entry name" value="EF-hand_7"/>
    <property type="match status" value="2"/>
</dbReference>
<feature type="domain" description="EF-hand" evidence="5">
    <location>
        <begin position="74"/>
        <end position="109"/>
    </location>
</feature>
<dbReference type="Proteomes" id="UP000436088">
    <property type="component" value="Unassembled WGS sequence"/>
</dbReference>
<keyword evidence="2" id="KW-0479">Metal-binding</keyword>
<dbReference type="InterPro" id="IPR002048">
    <property type="entry name" value="EF_hand_dom"/>
</dbReference>
<accession>A0A6A3BV01</accession>
<keyword evidence="7" id="KW-1185">Reference proteome</keyword>
<comment type="caution">
    <text evidence="6">The sequence shown here is derived from an EMBL/GenBank/DDBJ whole genome shotgun (WGS) entry which is preliminary data.</text>
</comment>
<organism evidence="6 7">
    <name type="scientific">Hibiscus syriacus</name>
    <name type="common">Rose of Sharon</name>
    <dbReference type="NCBI Taxonomy" id="106335"/>
    <lineage>
        <taxon>Eukaryota</taxon>
        <taxon>Viridiplantae</taxon>
        <taxon>Streptophyta</taxon>
        <taxon>Embryophyta</taxon>
        <taxon>Tracheophyta</taxon>
        <taxon>Spermatophyta</taxon>
        <taxon>Magnoliopsida</taxon>
        <taxon>eudicotyledons</taxon>
        <taxon>Gunneridae</taxon>
        <taxon>Pentapetalae</taxon>
        <taxon>rosids</taxon>
        <taxon>malvids</taxon>
        <taxon>Malvales</taxon>
        <taxon>Malvaceae</taxon>
        <taxon>Malvoideae</taxon>
        <taxon>Hibiscus</taxon>
    </lineage>
</organism>
<dbReference type="AlphaFoldDB" id="A0A6A3BV01"/>
<evidence type="ECO:0000256" key="3">
    <source>
        <dbReference type="ARBA" id="ARBA00022737"/>
    </source>
</evidence>
<keyword evidence="4" id="KW-0106">Calcium</keyword>
<reference evidence="6" key="1">
    <citation type="submission" date="2019-09" db="EMBL/GenBank/DDBJ databases">
        <title>Draft genome information of white flower Hibiscus syriacus.</title>
        <authorList>
            <person name="Kim Y.-M."/>
        </authorList>
    </citation>
    <scope>NUCLEOTIDE SEQUENCE [LARGE SCALE GENOMIC DNA]</scope>
    <source>
        <strain evidence="6">YM2019G1</strain>
    </source>
</reference>
<evidence type="ECO:0000259" key="5">
    <source>
        <dbReference type="PROSITE" id="PS50222"/>
    </source>
</evidence>
<evidence type="ECO:0000313" key="7">
    <source>
        <dbReference type="Proteomes" id="UP000436088"/>
    </source>
</evidence>
<dbReference type="PRINTS" id="PR01697">
    <property type="entry name" value="PARVALBUMIN"/>
</dbReference>
<feature type="domain" description="EF-hand" evidence="5">
    <location>
        <begin position="112"/>
        <end position="147"/>
    </location>
</feature>
<evidence type="ECO:0000256" key="4">
    <source>
        <dbReference type="ARBA" id="ARBA00022837"/>
    </source>
</evidence>
<gene>
    <name evidence="6" type="ORF">F3Y22_tig00018999pilonHSYRG00041</name>
</gene>
<evidence type="ECO:0000256" key="2">
    <source>
        <dbReference type="ARBA" id="ARBA00022723"/>
    </source>
</evidence>
<dbReference type="SMART" id="SM00054">
    <property type="entry name" value="EFh"/>
    <property type="match status" value="4"/>
</dbReference>
<dbReference type="InterPro" id="IPR018247">
    <property type="entry name" value="EF_Hand_1_Ca_BS"/>
</dbReference>
<feature type="domain" description="EF-hand" evidence="5">
    <location>
        <begin position="1"/>
        <end position="36"/>
    </location>
</feature>
<dbReference type="PROSITE" id="PS50222">
    <property type="entry name" value="EF_HAND_2"/>
    <property type="match status" value="4"/>
</dbReference>
<dbReference type="Gene3D" id="1.10.238.10">
    <property type="entry name" value="EF-hand"/>
    <property type="match status" value="2"/>
</dbReference>
<dbReference type="EMBL" id="VEPZ02000707">
    <property type="protein sequence ID" value="KAE8720563.1"/>
    <property type="molecule type" value="Genomic_DNA"/>
</dbReference>
<dbReference type="CDD" id="cd00051">
    <property type="entry name" value="EFh"/>
    <property type="match status" value="1"/>
</dbReference>
<dbReference type="PANTHER" id="PTHR10891">
    <property type="entry name" value="EF-HAND CALCIUM-BINDING DOMAIN CONTAINING PROTEIN"/>
    <property type="match status" value="1"/>
</dbReference>
<protein>
    <submittedName>
        <fullName evidence="6">Calcium-binding protein CML28</fullName>
    </submittedName>
</protein>
<keyword evidence="3" id="KW-0677">Repeat</keyword>